<dbReference type="AlphaFoldDB" id="A1ZVZ8"/>
<comment type="caution">
    <text evidence="1">The sequence shown here is derived from an EMBL/GenBank/DDBJ whole genome shotgun (WGS) entry which is preliminary data.</text>
</comment>
<protein>
    <submittedName>
        <fullName evidence="1">Uncharacterized protein</fullName>
    </submittedName>
</protein>
<evidence type="ECO:0000313" key="2">
    <source>
        <dbReference type="Proteomes" id="UP000004095"/>
    </source>
</evidence>
<organism evidence="1 2">
    <name type="scientific">Microscilla marina ATCC 23134</name>
    <dbReference type="NCBI Taxonomy" id="313606"/>
    <lineage>
        <taxon>Bacteria</taxon>
        <taxon>Pseudomonadati</taxon>
        <taxon>Bacteroidota</taxon>
        <taxon>Cytophagia</taxon>
        <taxon>Cytophagales</taxon>
        <taxon>Microscillaceae</taxon>
        <taxon>Microscilla</taxon>
    </lineage>
</organism>
<reference evidence="1 2" key="1">
    <citation type="submission" date="2007-01" db="EMBL/GenBank/DDBJ databases">
        <authorList>
            <person name="Haygood M."/>
            <person name="Podell S."/>
            <person name="Anderson C."/>
            <person name="Hopkinson B."/>
            <person name="Roe K."/>
            <person name="Barbeau K."/>
            <person name="Gaasterland T."/>
            <person name="Ferriera S."/>
            <person name="Johnson J."/>
            <person name="Kravitz S."/>
            <person name="Beeson K."/>
            <person name="Sutton G."/>
            <person name="Rogers Y.-H."/>
            <person name="Friedman R."/>
            <person name="Frazier M."/>
            <person name="Venter J.C."/>
        </authorList>
    </citation>
    <scope>NUCLEOTIDE SEQUENCE [LARGE SCALE GENOMIC DNA]</scope>
    <source>
        <strain evidence="1 2">ATCC 23134</strain>
    </source>
</reference>
<evidence type="ECO:0000313" key="1">
    <source>
        <dbReference type="EMBL" id="EAY25480.1"/>
    </source>
</evidence>
<accession>A1ZVZ8</accession>
<gene>
    <name evidence="1" type="ORF">M23134_00834</name>
</gene>
<sequence length="55" mass="6253">MKGGLFIPIAPTYSRSTLKALVFVWNQGLKRSYITLGKCRLLIFPTVFDHQIIAK</sequence>
<proteinExistence type="predicted"/>
<keyword evidence="2" id="KW-1185">Reference proteome</keyword>
<dbReference type="EMBL" id="AAWS01000048">
    <property type="protein sequence ID" value="EAY25480.1"/>
    <property type="molecule type" value="Genomic_DNA"/>
</dbReference>
<dbReference type="Proteomes" id="UP000004095">
    <property type="component" value="Unassembled WGS sequence"/>
</dbReference>
<name>A1ZVZ8_MICM2</name>